<evidence type="ECO:0000313" key="1">
    <source>
        <dbReference type="EMBL" id="VDO85004.1"/>
    </source>
</evidence>
<gene>
    <name evidence="1" type="ORF">HPBE_LOCUS10421</name>
</gene>
<reference evidence="1 2" key="1">
    <citation type="submission" date="2018-11" db="EMBL/GenBank/DDBJ databases">
        <authorList>
            <consortium name="Pathogen Informatics"/>
        </authorList>
    </citation>
    <scope>NUCLEOTIDE SEQUENCE [LARGE SCALE GENOMIC DNA]</scope>
</reference>
<sequence length="99" mass="10845">MTAETISALRTLGVVQTYSARCAPAMPTHAGKAPPCLEKFDIFNFGERQLDVGKILPPLPEVAKVGKLLLFKHGPYNPHPWKVLKVLVEGMKVRRGGPI</sequence>
<reference evidence="3" key="2">
    <citation type="submission" date="2019-09" db="UniProtKB">
        <authorList>
            <consortium name="WormBaseParasite"/>
        </authorList>
    </citation>
    <scope>IDENTIFICATION</scope>
</reference>
<dbReference type="AlphaFoldDB" id="A0A183FRG2"/>
<keyword evidence="2" id="KW-1185">Reference proteome</keyword>
<accession>A0A3P7ZLR0</accession>
<evidence type="ECO:0000313" key="3">
    <source>
        <dbReference type="WBParaSite" id="HPBE_0001042001-mRNA-1"/>
    </source>
</evidence>
<dbReference type="Proteomes" id="UP000050761">
    <property type="component" value="Unassembled WGS sequence"/>
</dbReference>
<dbReference type="EMBL" id="UZAH01026759">
    <property type="protein sequence ID" value="VDO85004.1"/>
    <property type="molecule type" value="Genomic_DNA"/>
</dbReference>
<name>A0A183FRG2_HELPZ</name>
<proteinExistence type="predicted"/>
<organism evidence="2 3">
    <name type="scientific">Heligmosomoides polygyrus</name>
    <name type="common">Parasitic roundworm</name>
    <dbReference type="NCBI Taxonomy" id="6339"/>
    <lineage>
        <taxon>Eukaryota</taxon>
        <taxon>Metazoa</taxon>
        <taxon>Ecdysozoa</taxon>
        <taxon>Nematoda</taxon>
        <taxon>Chromadorea</taxon>
        <taxon>Rhabditida</taxon>
        <taxon>Rhabditina</taxon>
        <taxon>Rhabditomorpha</taxon>
        <taxon>Strongyloidea</taxon>
        <taxon>Heligmosomidae</taxon>
        <taxon>Heligmosomoides</taxon>
    </lineage>
</organism>
<protein>
    <submittedName>
        <fullName evidence="3">COesterase domain-containing protein</fullName>
    </submittedName>
</protein>
<dbReference type="WBParaSite" id="HPBE_0001042001-mRNA-1">
    <property type="protein sequence ID" value="HPBE_0001042001-mRNA-1"/>
    <property type="gene ID" value="HPBE_0001042001"/>
</dbReference>
<evidence type="ECO:0000313" key="2">
    <source>
        <dbReference type="Proteomes" id="UP000050761"/>
    </source>
</evidence>
<accession>A0A183FRG2</accession>